<feature type="domain" description="Reverse transcriptase Ty1/copia-type" evidence="1">
    <location>
        <begin position="62"/>
        <end position="217"/>
    </location>
</feature>
<dbReference type="AlphaFoldDB" id="A0A2N9GFI1"/>
<organism evidence="2">
    <name type="scientific">Fagus sylvatica</name>
    <name type="common">Beechnut</name>
    <dbReference type="NCBI Taxonomy" id="28930"/>
    <lineage>
        <taxon>Eukaryota</taxon>
        <taxon>Viridiplantae</taxon>
        <taxon>Streptophyta</taxon>
        <taxon>Embryophyta</taxon>
        <taxon>Tracheophyta</taxon>
        <taxon>Spermatophyta</taxon>
        <taxon>Magnoliopsida</taxon>
        <taxon>eudicotyledons</taxon>
        <taxon>Gunneridae</taxon>
        <taxon>Pentapetalae</taxon>
        <taxon>rosids</taxon>
        <taxon>fabids</taxon>
        <taxon>Fagales</taxon>
        <taxon>Fagaceae</taxon>
        <taxon>Fagus</taxon>
    </lineage>
</organism>
<evidence type="ECO:0000313" key="2">
    <source>
        <dbReference type="EMBL" id="SPC98198.1"/>
    </source>
</evidence>
<protein>
    <recommendedName>
        <fullName evidence="1">Reverse transcriptase Ty1/copia-type domain-containing protein</fullName>
    </recommendedName>
</protein>
<dbReference type="SUPFAM" id="SSF56672">
    <property type="entry name" value="DNA/RNA polymerases"/>
    <property type="match status" value="1"/>
</dbReference>
<gene>
    <name evidence="2" type="ORF">FSB_LOCUS26080</name>
</gene>
<dbReference type="InterPro" id="IPR043502">
    <property type="entry name" value="DNA/RNA_pol_sf"/>
</dbReference>
<dbReference type="EMBL" id="OIVN01001845">
    <property type="protein sequence ID" value="SPC98198.1"/>
    <property type="molecule type" value="Genomic_DNA"/>
</dbReference>
<dbReference type="InterPro" id="IPR013103">
    <property type="entry name" value="RVT_2"/>
</dbReference>
<proteinExistence type="predicted"/>
<evidence type="ECO:0000259" key="1">
    <source>
        <dbReference type="Pfam" id="PF07727"/>
    </source>
</evidence>
<sequence>MIAMQEEMSSMDKNNVWELVDLPPGRKTIGNKWVLKVKRKADGSINRYNARLVAKGYTQREDLKLFQMDVKTAFLNGELDEEIYMAQPTSFEVQGHECKVSRLKRSIYGLKQSSRQWYLRFHDFITSFGFEMIEEDHCVYLKRSKRSILILSLYVDDILLARNDMGSIVTTKKWLSSTFEMKDMGEANFVLGVKITRDRSKKLLSLSQGTYIKKILEPRNDMDSIVTTKKWLSSTFEMKDMGEANFVLGVKITRDRSKKLLSLSQGTYIKKILERFHMHNSKPIDTPMEKDALSA</sequence>
<name>A0A2N9GFI1_FAGSY</name>
<dbReference type="Pfam" id="PF07727">
    <property type="entry name" value="RVT_2"/>
    <property type="match status" value="1"/>
</dbReference>
<accession>A0A2N9GFI1</accession>
<reference evidence="2" key="1">
    <citation type="submission" date="2018-02" db="EMBL/GenBank/DDBJ databases">
        <authorList>
            <person name="Cohen D.B."/>
            <person name="Kent A.D."/>
        </authorList>
    </citation>
    <scope>NUCLEOTIDE SEQUENCE</scope>
</reference>